<dbReference type="EMBL" id="GBXM01001041">
    <property type="protein sequence ID" value="JAI07537.1"/>
    <property type="molecule type" value="Transcribed_RNA"/>
</dbReference>
<name>A0A0E9XYM9_ANGAN</name>
<reference evidence="1" key="2">
    <citation type="journal article" date="2015" name="Fish Shellfish Immunol.">
        <title>Early steps in the European eel (Anguilla anguilla)-Vibrio vulnificus interaction in the gills: Role of the RtxA13 toxin.</title>
        <authorList>
            <person name="Callol A."/>
            <person name="Pajuelo D."/>
            <person name="Ebbesson L."/>
            <person name="Teles M."/>
            <person name="MacKenzie S."/>
            <person name="Amaro C."/>
        </authorList>
    </citation>
    <scope>NUCLEOTIDE SEQUENCE</scope>
</reference>
<proteinExistence type="predicted"/>
<sequence>MAYYQLKLSTVVLCY</sequence>
<protein>
    <submittedName>
        <fullName evidence="1">Uncharacterized protein</fullName>
    </submittedName>
</protein>
<evidence type="ECO:0000313" key="1">
    <source>
        <dbReference type="EMBL" id="JAI07537.1"/>
    </source>
</evidence>
<accession>A0A0E9XYM9</accession>
<dbReference type="EMBL" id="GBXM01001047">
    <property type="protein sequence ID" value="JAI07531.1"/>
    <property type="molecule type" value="Transcribed_RNA"/>
</dbReference>
<reference evidence="1" key="1">
    <citation type="submission" date="2014-11" db="EMBL/GenBank/DDBJ databases">
        <authorList>
            <person name="Amaro Gonzalez C."/>
        </authorList>
    </citation>
    <scope>NUCLEOTIDE SEQUENCE</scope>
</reference>
<organism evidence="1">
    <name type="scientific">Anguilla anguilla</name>
    <name type="common">European freshwater eel</name>
    <name type="synonym">Muraena anguilla</name>
    <dbReference type="NCBI Taxonomy" id="7936"/>
    <lineage>
        <taxon>Eukaryota</taxon>
        <taxon>Metazoa</taxon>
        <taxon>Chordata</taxon>
        <taxon>Craniata</taxon>
        <taxon>Vertebrata</taxon>
        <taxon>Euteleostomi</taxon>
        <taxon>Actinopterygii</taxon>
        <taxon>Neopterygii</taxon>
        <taxon>Teleostei</taxon>
        <taxon>Anguilliformes</taxon>
        <taxon>Anguillidae</taxon>
        <taxon>Anguilla</taxon>
    </lineage>
</organism>